<dbReference type="AlphaFoldDB" id="A0A8X6TY80"/>
<protein>
    <submittedName>
        <fullName evidence="2">Uncharacterized protein</fullName>
    </submittedName>
</protein>
<evidence type="ECO:0000313" key="2">
    <source>
        <dbReference type="EMBL" id="GFT59709.1"/>
    </source>
</evidence>
<dbReference type="Proteomes" id="UP000887013">
    <property type="component" value="Unassembled WGS sequence"/>
</dbReference>
<keyword evidence="1" id="KW-0732">Signal</keyword>
<dbReference type="EMBL" id="BMAW01067410">
    <property type="protein sequence ID" value="GFT59709.1"/>
    <property type="molecule type" value="Genomic_DNA"/>
</dbReference>
<dbReference type="OrthoDB" id="10591562at2759"/>
<gene>
    <name evidence="2" type="ORF">NPIL_635451</name>
</gene>
<organism evidence="2 3">
    <name type="scientific">Nephila pilipes</name>
    <name type="common">Giant wood spider</name>
    <name type="synonym">Nephila maculata</name>
    <dbReference type="NCBI Taxonomy" id="299642"/>
    <lineage>
        <taxon>Eukaryota</taxon>
        <taxon>Metazoa</taxon>
        <taxon>Ecdysozoa</taxon>
        <taxon>Arthropoda</taxon>
        <taxon>Chelicerata</taxon>
        <taxon>Arachnida</taxon>
        <taxon>Araneae</taxon>
        <taxon>Araneomorphae</taxon>
        <taxon>Entelegynae</taxon>
        <taxon>Araneoidea</taxon>
        <taxon>Nephilidae</taxon>
        <taxon>Nephila</taxon>
    </lineage>
</organism>
<keyword evidence="3" id="KW-1185">Reference proteome</keyword>
<sequence>MERNTTATPPLGMLGSLVATLLFALASPSDGTGGLGISAAGGGFSTSANASEITDYYQNCRTTHCRSHRNSSYIIKLLNQIPPTSSLEKYKQNLEEIFAKWFLTSIYQRTGTCSWRLTDCQNITNFDTEFSPNQKRIKNLATEIPTGRLTRTY</sequence>
<proteinExistence type="predicted"/>
<accession>A0A8X6TY80</accession>
<evidence type="ECO:0000313" key="3">
    <source>
        <dbReference type="Proteomes" id="UP000887013"/>
    </source>
</evidence>
<reference evidence="2" key="1">
    <citation type="submission" date="2020-08" db="EMBL/GenBank/DDBJ databases">
        <title>Multicomponent nature underlies the extraordinary mechanical properties of spider dragline silk.</title>
        <authorList>
            <person name="Kono N."/>
            <person name="Nakamura H."/>
            <person name="Mori M."/>
            <person name="Yoshida Y."/>
            <person name="Ohtoshi R."/>
            <person name="Malay A.D."/>
            <person name="Moran D.A.P."/>
            <person name="Tomita M."/>
            <person name="Numata K."/>
            <person name="Arakawa K."/>
        </authorList>
    </citation>
    <scope>NUCLEOTIDE SEQUENCE</scope>
</reference>
<feature type="chain" id="PRO_5036479786" evidence="1">
    <location>
        <begin position="32"/>
        <end position="153"/>
    </location>
</feature>
<name>A0A8X6TY80_NEPPI</name>
<feature type="signal peptide" evidence="1">
    <location>
        <begin position="1"/>
        <end position="31"/>
    </location>
</feature>
<comment type="caution">
    <text evidence="2">The sequence shown here is derived from an EMBL/GenBank/DDBJ whole genome shotgun (WGS) entry which is preliminary data.</text>
</comment>
<evidence type="ECO:0000256" key="1">
    <source>
        <dbReference type="SAM" id="SignalP"/>
    </source>
</evidence>